<dbReference type="OrthoDB" id="3810256at2"/>
<dbReference type="GO" id="GO:0052689">
    <property type="term" value="F:carboxylic ester hydrolase activity"/>
    <property type="evidence" value="ECO:0007669"/>
    <property type="project" value="TreeGrafter"/>
</dbReference>
<dbReference type="GO" id="GO:0006654">
    <property type="term" value="P:phosphatidic acid biosynthetic process"/>
    <property type="evidence" value="ECO:0007669"/>
    <property type="project" value="TreeGrafter"/>
</dbReference>
<reference evidence="2 3" key="1">
    <citation type="submission" date="2018-01" db="EMBL/GenBank/DDBJ databases">
        <title>Draft genome sequence of Nonomuraea sp. KC333.</title>
        <authorList>
            <person name="Sahin N."/>
            <person name="Saygin H."/>
            <person name="Ay H."/>
        </authorList>
    </citation>
    <scope>NUCLEOTIDE SEQUENCE [LARGE SCALE GENOMIC DNA]</scope>
    <source>
        <strain evidence="2 3">KC333</strain>
    </source>
</reference>
<sequence length="236" mass="25125">MVHGGCHGAWQWEHLQTWFAERGWDSIAIDWLSHGDSARLEHGEWLCRDITAVQHEIEIACTAAAELGQGAPIVMGHSMGGLATLAYAASTARELAGIVLLTPVVPEKFGGAAIELEVDADAPWGPPPPEVARQLFYSGVDEATAAACYERLQPESPAAVWQATRWTAEVDISAVRAPALVVAAEADLLVPADYVLSLADGLGAEQILLPGVGHGVTLDPGWPQLAERIETWLSKA</sequence>
<organism evidence="2 3">
    <name type="scientific">Nonomuraea aridisoli</name>
    <dbReference type="NCBI Taxonomy" id="2070368"/>
    <lineage>
        <taxon>Bacteria</taxon>
        <taxon>Bacillati</taxon>
        <taxon>Actinomycetota</taxon>
        <taxon>Actinomycetes</taxon>
        <taxon>Streptosporangiales</taxon>
        <taxon>Streptosporangiaceae</taxon>
        <taxon>Nonomuraea</taxon>
    </lineage>
</organism>
<dbReference type="EMBL" id="POUD01000131">
    <property type="protein sequence ID" value="PZG14317.1"/>
    <property type="molecule type" value="Genomic_DNA"/>
</dbReference>
<dbReference type="GO" id="GO:0042171">
    <property type="term" value="F:lysophosphatidic acid acyltransferase activity"/>
    <property type="evidence" value="ECO:0007669"/>
    <property type="project" value="TreeGrafter"/>
</dbReference>
<dbReference type="PANTHER" id="PTHR42886">
    <property type="entry name" value="RE40534P-RELATED"/>
    <property type="match status" value="1"/>
</dbReference>
<evidence type="ECO:0000259" key="1">
    <source>
        <dbReference type="Pfam" id="PF12697"/>
    </source>
</evidence>
<gene>
    <name evidence="2" type="ORF">C1J01_27200</name>
</gene>
<dbReference type="InterPro" id="IPR029058">
    <property type="entry name" value="AB_hydrolase_fold"/>
</dbReference>
<keyword evidence="3" id="KW-1185">Reference proteome</keyword>
<evidence type="ECO:0000313" key="3">
    <source>
        <dbReference type="Proteomes" id="UP000249304"/>
    </source>
</evidence>
<dbReference type="PANTHER" id="PTHR42886:SF42">
    <property type="entry name" value="ALPHA_BETA-HYDROLASES SUPERFAMILY PROTEIN"/>
    <property type="match status" value="1"/>
</dbReference>
<dbReference type="RefSeq" id="WP_146615737.1">
    <property type="nucleotide sequence ID" value="NZ_POUD01000131.1"/>
</dbReference>
<dbReference type="GO" id="GO:0055088">
    <property type="term" value="P:lipid homeostasis"/>
    <property type="evidence" value="ECO:0007669"/>
    <property type="project" value="TreeGrafter"/>
</dbReference>
<comment type="caution">
    <text evidence="2">The sequence shown here is derived from an EMBL/GenBank/DDBJ whole genome shotgun (WGS) entry which is preliminary data.</text>
</comment>
<name>A0A2W2EY83_9ACTN</name>
<proteinExistence type="predicted"/>
<evidence type="ECO:0000313" key="2">
    <source>
        <dbReference type="EMBL" id="PZG14317.1"/>
    </source>
</evidence>
<feature type="domain" description="AB hydrolase-1" evidence="1">
    <location>
        <begin position="1"/>
        <end position="220"/>
    </location>
</feature>
<dbReference type="Proteomes" id="UP000249304">
    <property type="component" value="Unassembled WGS sequence"/>
</dbReference>
<protein>
    <recommendedName>
        <fullName evidence="1">AB hydrolase-1 domain-containing protein</fullName>
    </recommendedName>
</protein>
<dbReference type="SUPFAM" id="SSF53474">
    <property type="entry name" value="alpha/beta-Hydrolases"/>
    <property type="match status" value="1"/>
</dbReference>
<dbReference type="AlphaFoldDB" id="A0A2W2EY83"/>
<dbReference type="InterPro" id="IPR000073">
    <property type="entry name" value="AB_hydrolase_1"/>
</dbReference>
<dbReference type="Gene3D" id="3.40.50.1820">
    <property type="entry name" value="alpha/beta hydrolase"/>
    <property type="match status" value="1"/>
</dbReference>
<accession>A0A2W2EY83</accession>
<dbReference type="Pfam" id="PF12697">
    <property type="entry name" value="Abhydrolase_6"/>
    <property type="match status" value="1"/>
</dbReference>